<proteinExistence type="predicted"/>
<accession>A0A853L159</accession>
<keyword evidence="1" id="KW-0472">Membrane</keyword>
<evidence type="ECO:0000313" key="2">
    <source>
        <dbReference type="EMBL" id="OAZ10418.1"/>
    </source>
</evidence>
<keyword evidence="1" id="KW-1133">Transmembrane helix</keyword>
<dbReference type="Proteomes" id="UP000094009">
    <property type="component" value="Unassembled WGS sequence"/>
</dbReference>
<keyword evidence="1" id="KW-0812">Transmembrane</keyword>
<dbReference type="AlphaFoldDB" id="A0A853L159"/>
<dbReference type="EMBL" id="JPVZ01000003">
    <property type="protein sequence ID" value="OAZ10418.1"/>
    <property type="molecule type" value="Genomic_DNA"/>
</dbReference>
<name>A0A853L159_9PROT</name>
<gene>
    <name evidence="2" type="ORF">TH4_09315</name>
</gene>
<evidence type="ECO:0000313" key="3">
    <source>
        <dbReference type="Proteomes" id="UP000094009"/>
    </source>
</evidence>
<dbReference type="RefSeq" id="WP_157097732.1">
    <property type="nucleotide sequence ID" value="NZ_JPVZ01000003.1"/>
</dbReference>
<comment type="caution">
    <text evidence="2">The sequence shown here is derived from an EMBL/GenBank/DDBJ whole genome shotgun (WGS) entry which is preliminary data.</text>
</comment>
<reference evidence="2 3" key="1">
    <citation type="submission" date="2014-07" db="EMBL/GenBank/DDBJ databases">
        <title>Draft genome sequence of Thalassospira tepidiphila 1-1B.</title>
        <authorList>
            <person name="Lai Q."/>
            <person name="Shao Z."/>
        </authorList>
    </citation>
    <scope>NUCLEOTIDE SEQUENCE [LARGE SCALE GENOMIC DNA]</scope>
    <source>
        <strain evidence="2 3">MCCC 1A03514</strain>
    </source>
</reference>
<protein>
    <submittedName>
        <fullName evidence="2">Uncharacterized protein</fullName>
    </submittedName>
</protein>
<feature type="transmembrane region" description="Helical" evidence="1">
    <location>
        <begin position="65"/>
        <end position="86"/>
    </location>
</feature>
<sequence>MMYDETGQEDRQPVYLPENRFHWASNDEVDKPLRDLSRGPVHARFRQKSDQGPGMSPGEWMRENLPGLGATAIAAIVILCVVVAIYTDLAGILTR</sequence>
<organism evidence="2 3">
    <name type="scientific">Thalassospira tepidiphila MCCC 1A03514</name>
    <dbReference type="NCBI Taxonomy" id="1177930"/>
    <lineage>
        <taxon>Bacteria</taxon>
        <taxon>Pseudomonadati</taxon>
        <taxon>Pseudomonadota</taxon>
        <taxon>Alphaproteobacteria</taxon>
        <taxon>Rhodospirillales</taxon>
        <taxon>Thalassospiraceae</taxon>
        <taxon>Thalassospira</taxon>
    </lineage>
</organism>
<evidence type="ECO:0000256" key="1">
    <source>
        <dbReference type="SAM" id="Phobius"/>
    </source>
</evidence>